<dbReference type="Pfam" id="PF08385">
    <property type="entry name" value="DHC_N1"/>
    <property type="match status" value="1"/>
</dbReference>
<dbReference type="InterPro" id="IPR013594">
    <property type="entry name" value="Dynein_heavy_tail"/>
</dbReference>
<dbReference type="EMBL" id="LSRX01001634">
    <property type="protein sequence ID" value="OLP78273.1"/>
    <property type="molecule type" value="Genomic_DNA"/>
</dbReference>
<accession>A0A1Q9C5R7</accession>
<keyword evidence="5" id="KW-1185">Reference proteome</keyword>
<protein>
    <submittedName>
        <fullName evidence="4">Cytoplasmic dynein 1 heavy chain 1</fullName>
    </submittedName>
</protein>
<dbReference type="PANTHER" id="PTHR46532:SF4">
    <property type="entry name" value="AAA+ ATPASE DOMAIN-CONTAINING PROTEIN"/>
    <property type="match status" value="1"/>
</dbReference>
<evidence type="ECO:0000256" key="2">
    <source>
        <dbReference type="SAM" id="MobiDB-lite"/>
    </source>
</evidence>
<comment type="similarity">
    <text evidence="1">Belongs to the dynein heavy chain family.</text>
</comment>
<name>A0A1Q9C5R7_SYMMI</name>
<dbReference type="AlphaFoldDB" id="A0A1Q9C5R7"/>
<proteinExistence type="inferred from homology"/>
<evidence type="ECO:0000313" key="5">
    <source>
        <dbReference type="Proteomes" id="UP000186817"/>
    </source>
</evidence>
<feature type="domain" description="Dynein heavy chain tail" evidence="3">
    <location>
        <begin position="324"/>
        <end position="879"/>
    </location>
</feature>
<dbReference type="GO" id="GO:0051959">
    <property type="term" value="F:dynein light intermediate chain binding"/>
    <property type="evidence" value="ECO:0007669"/>
    <property type="project" value="InterPro"/>
</dbReference>
<dbReference type="GO" id="GO:0007018">
    <property type="term" value="P:microtubule-based movement"/>
    <property type="evidence" value="ECO:0007669"/>
    <property type="project" value="InterPro"/>
</dbReference>
<sequence length="1210" mass="139115">MRHAHRTREGSDGDTGQASQLVQGSGDEAHSSDQEEGKGHEASGAEEQAVAARDDEDFLYCSPKWQHALGLSFAMGEHTKINPGPFIEFLNNVCPAILGAPKDEISRHFASLEMMNKVRHFIYDDQDTTFFIARELVDREDKKEDGKSSEDKEYTIITENEVVFRRQACAVALLKRSPATFRAAYEGTLEEGAVPSNGNFASHLQLLTMGAESEWSPFELVHLYLQNGFAPLFNAVAKQSESANKTGAGDDDREELKVGVPNVMRKIMDLSMALMQCQQNVDIENISLPIDPEIAEAFEKAKSEGRQLSTDDFKERMNDSTFQNQLQSGVNKWSKEIQRVAKMQRDSSTGSTMQEINFWLGMEKVLNDAQQQLQTPEIQLTLNLLRGARRFLATMSFEADTGLKPAIEKVSNYLSLLRDFPINELLVASSIEQLTQAVRTIFNHLKRIRNANQYPLWRAYNLVEAVSRDLSDRLLKILSTQRLMQQDAEMFSQNMSNCQELFRVWKDEVGQFRQLVREQLKKRGNERPTVKINCEHEQLQARIEELQKFRRHHMKLQEIIERVLVDGKETGAKAEVAAAYQLVEQVDVLDVSRRGQQEWESTQRRYDERIDHAESEITARLRDKLGAAKTATEMFRVFSRFNALFVRPRIRRAIQEYQSSLIQQVKEDVHRLQEKFKETYEGTQACKLTAIRGLPPTAGLIVWARQLERRLAIYMSRVEDVLGKGWENHVDGKNLKQEGDAFARKMKTSHIFDEWLADTKDSKKFDVSMRIFDIQQGYQTYLLLVNFDEQIITLFKEVRNLQALGDYRVPYAIKVNSDEAKQNYPFAMTLQEAARTYMQTCAQIKADHQPLMASFQKGVQDLIADGLHLKWDDQKIESYTQKLSETVFQFQQKFTELESMAEQMSRTIESLDDVNVRQESSAQEMLLAKFEKMQKTVDDMNLASFSNMDAWVQGLNKQIEQRLVKLLAATSAQWLQEFKRWPLNGNNLIQESAVQLAVLELHMQTSPSGVRLVLEPQKEFAMTHWVKHYHDCLGMVCNLPLLQAARFDALKRGAKESAATHRGLIALLDHRTLIEVYDHVSSTVEDMQEYVSSWMQYQSLWEINTSAVLSRLGDDLSRWHSMLTEIQYLSSRFEGSEQEKYFGPIVVDYSKVQSRVKAKYDQWHRDLLNSFGEKVREAMSEFFRQVNQVEESFEQSFVIGGLINVRMAGF</sequence>
<evidence type="ECO:0000256" key="1">
    <source>
        <dbReference type="ARBA" id="ARBA00008887"/>
    </source>
</evidence>
<dbReference type="GO" id="GO:0045505">
    <property type="term" value="F:dynein intermediate chain binding"/>
    <property type="evidence" value="ECO:0007669"/>
    <property type="project" value="InterPro"/>
</dbReference>
<dbReference type="GO" id="GO:0005858">
    <property type="term" value="C:axonemal dynein complex"/>
    <property type="evidence" value="ECO:0007669"/>
    <property type="project" value="TreeGrafter"/>
</dbReference>
<organism evidence="4 5">
    <name type="scientific">Symbiodinium microadriaticum</name>
    <name type="common">Dinoflagellate</name>
    <name type="synonym">Zooxanthella microadriatica</name>
    <dbReference type="NCBI Taxonomy" id="2951"/>
    <lineage>
        <taxon>Eukaryota</taxon>
        <taxon>Sar</taxon>
        <taxon>Alveolata</taxon>
        <taxon>Dinophyceae</taxon>
        <taxon>Suessiales</taxon>
        <taxon>Symbiodiniaceae</taxon>
        <taxon>Symbiodinium</taxon>
    </lineage>
</organism>
<gene>
    <name evidence="4" type="primary">Dync1h1</name>
    <name evidence="4" type="ORF">AK812_SmicGene41568</name>
</gene>
<feature type="region of interest" description="Disordered" evidence="2">
    <location>
        <begin position="1"/>
        <end position="49"/>
    </location>
</feature>
<evidence type="ECO:0000313" key="4">
    <source>
        <dbReference type="EMBL" id="OLP78273.1"/>
    </source>
</evidence>
<dbReference type="InterPro" id="IPR026983">
    <property type="entry name" value="DHC"/>
</dbReference>
<dbReference type="Proteomes" id="UP000186817">
    <property type="component" value="Unassembled WGS sequence"/>
</dbReference>
<evidence type="ECO:0000259" key="3">
    <source>
        <dbReference type="Pfam" id="PF08385"/>
    </source>
</evidence>
<dbReference type="OMA" id="MEMWHEL"/>
<feature type="compositionally biased region" description="Basic and acidic residues" evidence="2">
    <location>
        <begin position="27"/>
        <end position="43"/>
    </location>
</feature>
<dbReference type="PANTHER" id="PTHR46532">
    <property type="entry name" value="MALE FERTILITY FACTOR KL5"/>
    <property type="match status" value="1"/>
</dbReference>
<reference evidence="4 5" key="1">
    <citation type="submission" date="2016-02" db="EMBL/GenBank/DDBJ databases">
        <title>Genome analysis of coral dinoflagellate symbionts highlights evolutionary adaptations to a symbiotic lifestyle.</title>
        <authorList>
            <person name="Aranda M."/>
            <person name="Li Y."/>
            <person name="Liew Y.J."/>
            <person name="Baumgarten S."/>
            <person name="Simakov O."/>
            <person name="Wilson M."/>
            <person name="Piel J."/>
            <person name="Ashoor H."/>
            <person name="Bougouffa S."/>
            <person name="Bajic V.B."/>
            <person name="Ryu T."/>
            <person name="Ravasi T."/>
            <person name="Bayer T."/>
            <person name="Micklem G."/>
            <person name="Kim H."/>
            <person name="Bhak J."/>
            <person name="Lajeunesse T.C."/>
            <person name="Voolstra C.R."/>
        </authorList>
    </citation>
    <scope>NUCLEOTIDE SEQUENCE [LARGE SCALE GENOMIC DNA]</scope>
    <source>
        <strain evidence="4 5">CCMP2467</strain>
    </source>
</reference>
<feature type="compositionally biased region" description="Polar residues" evidence="2">
    <location>
        <begin position="14"/>
        <end position="23"/>
    </location>
</feature>
<dbReference type="OrthoDB" id="424310at2759"/>
<comment type="caution">
    <text evidence="4">The sequence shown here is derived from an EMBL/GenBank/DDBJ whole genome shotgun (WGS) entry which is preliminary data.</text>
</comment>